<dbReference type="OrthoDB" id="8553452at2"/>
<dbReference type="PANTHER" id="PTHR32305">
    <property type="match status" value="1"/>
</dbReference>
<evidence type="ECO:0000259" key="4">
    <source>
        <dbReference type="Pfam" id="PF20148"/>
    </source>
</evidence>
<keyword evidence="8" id="KW-1185">Reference proteome</keyword>
<feature type="compositionally biased region" description="Polar residues" evidence="2">
    <location>
        <begin position="91"/>
        <end position="103"/>
    </location>
</feature>
<dbReference type="InterPro" id="IPR045351">
    <property type="entry name" value="DUF6531"/>
</dbReference>
<evidence type="ECO:0000313" key="6">
    <source>
        <dbReference type="EMBL" id="MBB3220372.1"/>
    </source>
</evidence>
<feature type="compositionally biased region" description="Basic and acidic residues" evidence="2">
    <location>
        <begin position="301"/>
        <end position="323"/>
    </location>
</feature>
<dbReference type="SUPFAM" id="SSF69304">
    <property type="entry name" value="Tricorn protease N-terminal domain"/>
    <property type="match status" value="1"/>
</dbReference>
<reference evidence="7 8" key="1">
    <citation type="submission" date="2019-05" db="EMBL/GenBank/DDBJ databases">
        <title>Draft Genome Sequences of Six Type Strains of the Genus Massilia.</title>
        <authorList>
            <person name="Miess H."/>
            <person name="Frediansyhah A."/>
            <person name="Gross H."/>
        </authorList>
    </citation>
    <scope>NUCLEOTIDE SEQUENCE [LARGE SCALE GENOMIC DNA]</scope>
    <source>
        <strain evidence="7 8">DSMZ 26121</strain>
    </source>
</reference>
<evidence type="ECO:0000313" key="7">
    <source>
        <dbReference type="EMBL" id="QCP12092.1"/>
    </source>
</evidence>
<keyword evidence="1" id="KW-0677">Repeat</keyword>
<dbReference type="InterPro" id="IPR031325">
    <property type="entry name" value="RHS_repeat"/>
</dbReference>
<evidence type="ECO:0000256" key="1">
    <source>
        <dbReference type="ARBA" id="ARBA00022737"/>
    </source>
</evidence>
<dbReference type="EMBL" id="JACHXS010000002">
    <property type="protein sequence ID" value="MBB3220372.1"/>
    <property type="molecule type" value="Genomic_DNA"/>
</dbReference>
<dbReference type="InterPro" id="IPR056823">
    <property type="entry name" value="TEN-like_YD-shell"/>
</dbReference>
<dbReference type="NCBIfam" id="TIGR03696">
    <property type="entry name" value="Rhs_assc_core"/>
    <property type="match status" value="1"/>
</dbReference>
<reference evidence="6 9" key="2">
    <citation type="submission" date="2020-08" db="EMBL/GenBank/DDBJ databases">
        <title>Genomic Encyclopedia of Type Strains, Phase III (KMG-III): the genomes of soil and plant-associated and newly described type strains.</title>
        <authorList>
            <person name="Whitman W."/>
        </authorList>
    </citation>
    <scope>NUCLEOTIDE SEQUENCE [LARGE SCALE GENOMIC DNA]</scope>
    <source>
        <strain evidence="6 9">CECT 7753</strain>
    </source>
</reference>
<dbReference type="NCBIfam" id="TIGR01643">
    <property type="entry name" value="YD_repeat_2x"/>
    <property type="match status" value="9"/>
</dbReference>
<dbReference type="Proteomes" id="UP000298763">
    <property type="component" value="Chromosome"/>
</dbReference>
<evidence type="ECO:0000256" key="2">
    <source>
        <dbReference type="SAM" id="MobiDB-lite"/>
    </source>
</evidence>
<dbReference type="InterPro" id="IPR022385">
    <property type="entry name" value="Rhs_assc_core"/>
</dbReference>
<feature type="region of interest" description="Disordered" evidence="2">
    <location>
        <begin position="1664"/>
        <end position="1684"/>
    </location>
</feature>
<feature type="domain" description="DUF6531" evidence="4">
    <location>
        <begin position="341"/>
        <end position="413"/>
    </location>
</feature>
<dbReference type="Gene3D" id="2.180.10.10">
    <property type="entry name" value="RHS repeat-associated core"/>
    <property type="match status" value="2"/>
</dbReference>
<dbReference type="Pfam" id="PF25023">
    <property type="entry name" value="TEN_YD-shell"/>
    <property type="match status" value="2"/>
</dbReference>
<sequence length="1684" mass="186243">MAHETVTKSKRFYCVSTIPDICKTPVGSSVVPIPYTITGEFSDAQSVSANVKTHGEPAFLHGRSFIPAVKGDERGTVGGIKSGTNLKKVESQGNSSTKGANGAQTVQESRFVWMNNRNTIGRIYERGVQAPRSRLQRLKDMAWEGMQDAAQYYKDNVSADMHAAGQYGMDKGGDLAMASAATGVAGVAVGATGVGLPVAAAMETGAAIGGGVSAAMVGGGYAADSTATVLDQASDYILTGKTPDWAGTVADMASSAVENLALRKISRVGNLFKKLLPKGGKDVPGSTSPPARAPARTGGGNDKDGHDGGKTKQTREPKGDKPSDCCPKNGAPGGKPVQSAHPVHFGTGEEILPQTDFVLDGPTPLDWTRTYRSGSETEDWGLLGARWATPYTSSLSDCARGIVYHEASGRALRLPALAPGEQHDHRAEGFILHRDSDTQFTLTWRDGSTDTFVLGGDGWLPHGYDGVNAMLKPREPVRTRRFYLTRRAERDGSGITIERFQQARPGEVLLRVRTDDGMVIEALRDAYLPVEIEQDRAAAPRIGQVDQVLADGTRVCHVRYRYEADVLPPADAASGSFDALPLRCDLVEQFNIASQSRSYAYEHHLLVRYTTYSGFAHGLQWVSLAFLRERWSGISLDDARLMERNPIGLHNSYQARAVRTTTADGRNETAIAYLDEDTTRVTEPDGGILEYRFNANWLATSVRRIGPDGSVRQLGRREWDRDGMLLADIDADGAATRYGYDAAGNLTTVTDAQGHVTRIDYGADNLPVTVTDALGHATHSRYDAAGRLVERTDALGRRTGYAYDDKGRLDMVTDARGGNKRLAYDSAGRLASYTDCSGFTSRYHYDASHRLAEQVDAMGNTTRYRYDTMGRVVEVIHPDGTKEGFEYDADSNLLAHIDGKGQRMCYRYDGHGLLVERIDAKEQTLGYRYDNALRVTELVNGNDESYFFTYDAEGRLTSETGFDGKVTRYLYSNAGHLVASESAGVRVDFARDALGRLLAKIDADGAVRYAYDALGRLIATSTREAEHRFMYDAVGQLIDERAAYAPGPALLPGQEAEPVAAFTMTHAYDELGNRIQTILPNGRRIDTLRYGSGHWHGTLWQGKTLVDLERDHLHREVVRELGSGRERLTERRSYDPQSRLSGFTLDLGSKRLRERLYEYDATGNLVHIDDKVRGSIRYTYDPLGQLLSAVQRDLTETFAFDPAGNLLDPESAAAPIDTRQVLRELDEQPAAGTRPPARLAKVTHNLLRQYMGYAYEYDVQGNTVVKRPRLARTANEEGVLTFEYDAENRLTTAVRTFATSRVVARYSYDAFGRRIAKRVHEQRWAEGEEPPPVGNAHTGKLTLFVWDGDVMVQEVVADKTVTYVYEPDSFVPLARIASAGGIDNYAPLTAHVRQIPSWQLSAVDKQPDAHVWLWRRHLDNEHEQLQQVRWQARRANADISGSHDENLYYQCDQLGTPLELVDDHGRVAWAVRYRVWGKVFQHLIQSVEQPLRFQGQYYDPETGNHYNRNRYYDSAAGRYISQDPIKLKGGLNLYQYAPNPVSWLDPLGLEKYVVIGEGQSTVEAYAAAMRVKLPCVEFRTIKKDWPRMMKQSGAQDFPIGEFDWEARAVQANADWIKKMHSEGYSFIDIGGDESPNRSAFYAVEKDTLREIGAKVHKGASKAIAEAKKLSKPSNRPPSKVLCKL</sequence>
<dbReference type="Pfam" id="PF03527">
    <property type="entry name" value="RHS"/>
    <property type="match status" value="1"/>
</dbReference>
<feature type="domain" description="RHS protein conserved region" evidence="3">
    <location>
        <begin position="1448"/>
        <end position="1480"/>
    </location>
</feature>
<protein>
    <submittedName>
        <fullName evidence="7">DUF4150 domain-containing protein</fullName>
    </submittedName>
    <submittedName>
        <fullName evidence="6">RHS repeat-associated protein</fullName>
    </submittedName>
</protein>
<gene>
    <name evidence="7" type="ORF">FCL38_17975</name>
    <name evidence="6" type="ORF">FHS02_001171</name>
</gene>
<feature type="region of interest" description="Disordered" evidence="2">
    <location>
        <begin position="82"/>
        <end position="103"/>
    </location>
</feature>
<dbReference type="Pfam" id="PF05593">
    <property type="entry name" value="RHS_repeat"/>
    <property type="match status" value="3"/>
</dbReference>
<evidence type="ECO:0000259" key="5">
    <source>
        <dbReference type="Pfam" id="PF25023"/>
    </source>
</evidence>
<feature type="region of interest" description="Disordered" evidence="2">
    <location>
        <begin position="276"/>
        <end position="343"/>
    </location>
</feature>
<dbReference type="EMBL" id="CP040017">
    <property type="protein sequence ID" value="QCP12092.1"/>
    <property type="molecule type" value="Genomic_DNA"/>
</dbReference>
<dbReference type="Pfam" id="PF20148">
    <property type="entry name" value="DUF6531"/>
    <property type="match status" value="1"/>
</dbReference>
<dbReference type="Pfam" id="PF13665">
    <property type="entry name" value="Tox-PAAR-like"/>
    <property type="match status" value="1"/>
</dbReference>
<organism evidence="6 9">
    <name type="scientific">Pseudoduganella umbonata</name>
    <dbReference type="NCBI Taxonomy" id="864828"/>
    <lineage>
        <taxon>Bacteria</taxon>
        <taxon>Pseudomonadati</taxon>
        <taxon>Pseudomonadota</taxon>
        <taxon>Betaproteobacteria</taxon>
        <taxon>Burkholderiales</taxon>
        <taxon>Oxalobacteraceae</taxon>
        <taxon>Telluria group</taxon>
        <taxon>Pseudoduganella</taxon>
    </lineage>
</organism>
<dbReference type="InterPro" id="IPR006530">
    <property type="entry name" value="YD"/>
</dbReference>
<feature type="domain" description="Teneurin-like YD-shell" evidence="5">
    <location>
        <begin position="885"/>
        <end position="1007"/>
    </location>
</feature>
<evidence type="ECO:0000313" key="9">
    <source>
        <dbReference type="Proteomes" id="UP000584325"/>
    </source>
</evidence>
<dbReference type="InterPro" id="IPR050708">
    <property type="entry name" value="T6SS_VgrG/RHS"/>
</dbReference>
<evidence type="ECO:0000313" key="8">
    <source>
        <dbReference type="Proteomes" id="UP000298763"/>
    </source>
</evidence>
<dbReference type="Proteomes" id="UP000584325">
    <property type="component" value="Unassembled WGS sequence"/>
</dbReference>
<dbReference type="PANTHER" id="PTHR32305:SF15">
    <property type="entry name" value="PROTEIN RHSA-RELATED"/>
    <property type="match status" value="1"/>
</dbReference>
<dbReference type="RefSeq" id="WP_137314932.1">
    <property type="nucleotide sequence ID" value="NZ_CP040017.1"/>
</dbReference>
<accession>A0A4P8HTM7</accession>
<name>A0A4P8HTM7_9BURK</name>
<dbReference type="InterPro" id="IPR001826">
    <property type="entry name" value="RHS"/>
</dbReference>
<proteinExistence type="predicted"/>
<dbReference type="PRINTS" id="PR00394">
    <property type="entry name" value="RHSPROTEIN"/>
</dbReference>
<evidence type="ECO:0000259" key="3">
    <source>
        <dbReference type="Pfam" id="PF03527"/>
    </source>
</evidence>
<feature type="domain" description="Teneurin-like YD-shell" evidence="5">
    <location>
        <begin position="1124"/>
        <end position="1322"/>
    </location>
</feature>